<accession>F4D030</accession>
<dbReference type="KEGG" id="pdx:Psed_2660"/>
<proteinExistence type="predicted"/>
<evidence type="ECO:0000259" key="6">
    <source>
        <dbReference type="PROSITE" id="PS50977"/>
    </source>
</evidence>
<gene>
    <name evidence="7" type="ordered locus">Psed_2660</name>
</gene>
<dbReference type="InterPro" id="IPR036271">
    <property type="entry name" value="Tet_transcr_reg_TetR-rel_C_sf"/>
</dbReference>
<keyword evidence="3" id="KW-0804">Transcription</keyword>
<dbReference type="eggNOG" id="COG1309">
    <property type="taxonomic scope" value="Bacteria"/>
</dbReference>
<name>F4D030_PSEUX</name>
<dbReference type="RefSeq" id="WP_013674787.1">
    <property type="nucleotide sequence ID" value="NC_015312.1"/>
</dbReference>
<dbReference type="OrthoDB" id="9795011at2"/>
<dbReference type="Proteomes" id="UP000007809">
    <property type="component" value="Chromosome"/>
</dbReference>
<dbReference type="Pfam" id="PF00440">
    <property type="entry name" value="TetR_N"/>
    <property type="match status" value="1"/>
</dbReference>
<evidence type="ECO:0000313" key="7">
    <source>
        <dbReference type="EMBL" id="AEA24863.1"/>
    </source>
</evidence>
<evidence type="ECO:0000313" key="8">
    <source>
        <dbReference type="Proteomes" id="UP000007809"/>
    </source>
</evidence>
<dbReference type="PANTHER" id="PTHR30055:SF234">
    <property type="entry name" value="HTH-TYPE TRANSCRIPTIONAL REGULATOR BETI"/>
    <property type="match status" value="1"/>
</dbReference>
<protein>
    <submittedName>
        <fullName evidence="7">Regulatory protein TetR</fullName>
    </submittedName>
</protein>
<dbReference type="Gene3D" id="1.10.357.10">
    <property type="entry name" value="Tetracycline Repressor, domain 2"/>
    <property type="match status" value="1"/>
</dbReference>
<dbReference type="AlphaFoldDB" id="F4D030"/>
<dbReference type="InterPro" id="IPR009057">
    <property type="entry name" value="Homeodomain-like_sf"/>
</dbReference>
<organism evidence="7 8">
    <name type="scientific">Pseudonocardia dioxanivorans (strain ATCC 55486 / DSM 44775 / JCM 13855 / CB1190)</name>
    <dbReference type="NCBI Taxonomy" id="675635"/>
    <lineage>
        <taxon>Bacteria</taxon>
        <taxon>Bacillati</taxon>
        <taxon>Actinomycetota</taxon>
        <taxon>Actinomycetes</taxon>
        <taxon>Pseudonocardiales</taxon>
        <taxon>Pseudonocardiaceae</taxon>
        <taxon>Pseudonocardia</taxon>
    </lineage>
</organism>
<dbReference type="SUPFAM" id="SSF48498">
    <property type="entry name" value="Tetracyclin repressor-like, C-terminal domain"/>
    <property type="match status" value="1"/>
</dbReference>
<dbReference type="EMBL" id="CP002593">
    <property type="protein sequence ID" value="AEA24863.1"/>
    <property type="molecule type" value="Genomic_DNA"/>
</dbReference>
<keyword evidence="1" id="KW-0805">Transcription regulation</keyword>
<dbReference type="SUPFAM" id="SSF46689">
    <property type="entry name" value="Homeodomain-like"/>
    <property type="match status" value="1"/>
</dbReference>
<dbReference type="STRING" id="675635.Psed_2660"/>
<reference evidence="7 8" key="1">
    <citation type="journal article" date="2011" name="J. Bacteriol.">
        <title>Genome sequence of the 1,4-dioxane-degrading Pseudonocardia dioxanivorans strain CB1190.</title>
        <authorList>
            <person name="Sales C.M."/>
            <person name="Mahendra S."/>
            <person name="Grostern A."/>
            <person name="Parales R.E."/>
            <person name="Goodwin L.A."/>
            <person name="Woyke T."/>
            <person name="Nolan M."/>
            <person name="Lapidus A."/>
            <person name="Chertkov O."/>
            <person name="Ovchinnikova G."/>
            <person name="Sczyrba A."/>
            <person name="Alvarez-Cohen L."/>
        </authorList>
    </citation>
    <scope>NUCLEOTIDE SEQUENCE [LARGE SCALE GENOMIC DNA]</scope>
    <source>
        <strain evidence="8">ATCC 55486 / DSM 44775 / JCM 13855 / CB1190</strain>
    </source>
</reference>
<feature type="compositionally biased region" description="Low complexity" evidence="5">
    <location>
        <begin position="1"/>
        <end position="22"/>
    </location>
</feature>
<dbReference type="Pfam" id="PF21597">
    <property type="entry name" value="TetR_C_43"/>
    <property type="match status" value="1"/>
</dbReference>
<sequence>MTTTEQQTGAAADEQAAAPARPLRADAERNRVRILAAAREVFARRGLEAGLDEIARHAGVGTGTVYRRFPDKTALVEALFDERLDQVVACVKDAVADPDPWAGLCAALESLVAMQIEDHGLKDVIFGEIGDLESFRSRRAEILPLVEQGVRRAIDAGVLRPDVELTDFAAVQVMLVQVAAFAEAADPQVWRRYLHLLLDGLCTRREAPTPLGGPALDLDAFEAACGRHLPAPTTQPSAPTGR</sequence>
<dbReference type="InterPro" id="IPR001647">
    <property type="entry name" value="HTH_TetR"/>
</dbReference>
<dbReference type="GO" id="GO:0000976">
    <property type="term" value="F:transcription cis-regulatory region binding"/>
    <property type="evidence" value="ECO:0007669"/>
    <property type="project" value="TreeGrafter"/>
</dbReference>
<dbReference type="InterPro" id="IPR050109">
    <property type="entry name" value="HTH-type_TetR-like_transc_reg"/>
</dbReference>
<dbReference type="GO" id="GO:0003700">
    <property type="term" value="F:DNA-binding transcription factor activity"/>
    <property type="evidence" value="ECO:0007669"/>
    <property type="project" value="TreeGrafter"/>
</dbReference>
<evidence type="ECO:0000256" key="1">
    <source>
        <dbReference type="ARBA" id="ARBA00023015"/>
    </source>
</evidence>
<dbReference type="InterPro" id="IPR049445">
    <property type="entry name" value="TetR_SbtR-like_C"/>
</dbReference>
<keyword evidence="8" id="KW-1185">Reference proteome</keyword>
<feature type="domain" description="HTH tetR-type" evidence="6">
    <location>
        <begin position="28"/>
        <end position="87"/>
    </location>
</feature>
<evidence type="ECO:0000256" key="2">
    <source>
        <dbReference type="ARBA" id="ARBA00023125"/>
    </source>
</evidence>
<dbReference type="HOGENOM" id="CLU_069356_17_0_11"/>
<evidence type="ECO:0000256" key="4">
    <source>
        <dbReference type="PROSITE-ProRule" id="PRU00335"/>
    </source>
</evidence>
<dbReference type="PANTHER" id="PTHR30055">
    <property type="entry name" value="HTH-TYPE TRANSCRIPTIONAL REGULATOR RUTR"/>
    <property type="match status" value="1"/>
</dbReference>
<keyword evidence="2 4" id="KW-0238">DNA-binding</keyword>
<feature type="DNA-binding region" description="H-T-H motif" evidence="4">
    <location>
        <begin position="50"/>
        <end position="69"/>
    </location>
</feature>
<evidence type="ECO:0000256" key="5">
    <source>
        <dbReference type="SAM" id="MobiDB-lite"/>
    </source>
</evidence>
<dbReference type="PROSITE" id="PS50977">
    <property type="entry name" value="HTH_TETR_2"/>
    <property type="match status" value="1"/>
</dbReference>
<dbReference type="PRINTS" id="PR00455">
    <property type="entry name" value="HTHTETR"/>
</dbReference>
<evidence type="ECO:0000256" key="3">
    <source>
        <dbReference type="ARBA" id="ARBA00023163"/>
    </source>
</evidence>
<feature type="region of interest" description="Disordered" evidence="5">
    <location>
        <begin position="1"/>
        <end position="23"/>
    </location>
</feature>